<keyword evidence="3" id="KW-1185">Reference proteome</keyword>
<evidence type="ECO:0000313" key="3">
    <source>
        <dbReference type="Proteomes" id="UP001165678"/>
    </source>
</evidence>
<organism evidence="2 3">
    <name type="scientific">Larsenimonas rhizosphaerae</name>
    <dbReference type="NCBI Taxonomy" id="2944682"/>
    <lineage>
        <taxon>Bacteria</taxon>
        <taxon>Pseudomonadati</taxon>
        <taxon>Pseudomonadota</taxon>
        <taxon>Gammaproteobacteria</taxon>
        <taxon>Oceanospirillales</taxon>
        <taxon>Halomonadaceae</taxon>
        <taxon>Larsenimonas</taxon>
    </lineage>
</organism>
<name>A0AA41ZF47_9GAMM</name>
<feature type="transmembrane region" description="Helical" evidence="1">
    <location>
        <begin position="114"/>
        <end position="136"/>
    </location>
</feature>
<feature type="transmembrane region" description="Helical" evidence="1">
    <location>
        <begin position="148"/>
        <end position="167"/>
    </location>
</feature>
<comment type="caution">
    <text evidence="2">The sequence shown here is derived from an EMBL/GenBank/DDBJ whole genome shotgun (WGS) entry which is preliminary data.</text>
</comment>
<protein>
    <submittedName>
        <fullName evidence="2">3TM-type holin</fullName>
    </submittedName>
</protein>
<accession>A0AA41ZF47</accession>
<evidence type="ECO:0000256" key="1">
    <source>
        <dbReference type="SAM" id="Phobius"/>
    </source>
</evidence>
<dbReference type="AlphaFoldDB" id="A0AA41ZF47"/>
<keyword evidence="1" id="KW-1133">Transmembrane helix</keyword>
<sequence length="192" mass="20614">MNWTNIANTVASMAPTVGQALAGPAGHLVGQAVSRILGVENTPDAIHEALKTDPAAAVKLAELETQLKQSTLEHDTRRQEIEHGARTDQLKSINTTMQSELSSTDGFKSRWRSAIGWTMALSFGWISVMLGVAIILDPSQLAEVMDGIVMLIVSMGAVLGVNIRQVSVERMASMGQRPHSLMSSILTRPRAG</sequence>
<reference evidence="2" key="1">
    <citation type="submission" date="2022-11" db="EMBL/GenBank/DDBJ databases">
        <title>Larsenimonas rhizosphaerae sp. nov., isolated from a tidal mudflat.</title>
        <authorList>
            <person name="Lee S.D."/>
            <person name="Kim I.S."/>
        </authorList>
    </citation>
    <scope>NUCLEOTIDE SEQUENCE</scope>
    <source>
        <strain evidence="2">GH2-1</strain>
    </source>
</reference>
<dbReference type="Pfam" id="PF11351">
    <property type="entry name" value="GTA_holin_3TM"/>
    <property type="match status" value="1"/>
</dbReference>
<keyword evidence="1" id="KW-0812">Transmembrane</keyword>
<dbReference type="Proteomes" id="UP001165678">
    <property type="component" value="Unassembled WGS sequence"/>
</dbReference>
<proteinExistence type="predicted"/>
<keyword evidence="1" id="KW-0472">Membrane</keyword>
<dbReference type="InterPro" id="IPR021497">
    <property type="entry name" value="GTA_holin_3TM"/>
</dbReference>
<evidence type="ECO:0000313" key="2">
    <source>
        <dbReference type="EMBL" id="MCX2523019.1"/>
    </source>
</evidence>
<gene>
    <name evidence="2" type="ORF">OQ287_02065</name>
</gene>
<dbReference type="EMBL" id="JAPIVE010000001">
    <property type="protein sequence ID" value="MCX2523019.1"/>
    <property type="molecule type" value="Genomic_DNA"/>
</dbReference>
<dbReference type="RefSeq" id="WP_265895424.1">
    <property type="nucleotide sequence ID" value="NZ_JAPIVE010000001.1"/>
</dbReference>